<dbReference type="InterPro" id="IPR020798">
    <property type="entry name" value="Ribosomal_uL16_CS"/>
</dbReference>
<dbReference type="InterPro" id="IPR036920">
    <property type="entry name" value="Ribosomal_uL16_sf"/>
</dbReference>
<dbReference type="Gene3D" id="3.90.1170.10">
    <property type="entry name" value="Ribosomal protein L10e/L16"/>
    <property type="match status" value="1"/>
</dbReference>
<dbReference type="GO" id="GO:0032543">
    <property type="term" value="P:mitochondrial translation"/>
    <property type="evidence" value="ECO:0007669"/>
    <property type="project" value="TreeGrafter"/>
</dbReference>
<dbReference type="CDD" id="cd01433">
    <property type="entry name" value="Ribosomal_L16_L10e"/>
    <property type="match status" value="1"/>
</dbReference>
<evidence type="ECO:0000256" key="3">
    <source>
        <dbReference type="ARBA" id="ARBA00023274"/>
    </source>
</evidence>
<protein>
    <submittedName>
        <fullName evidence="5">Ribosomal protein L16</fullName>
    </submittedName>
</protein>
<dbReference type="PANTHER" id="PTHR12220">
    <property type="entry name" value="50S/60S RIBOSOMAL PROTEIN L16"/>
    <property type="match status" value="1"/>
</dbReference>
<comment type="similarity">
    <text evidence="1 4">Belongs to the universal ribosomal protein uL16 family.</text>
</comment>
<dbReference type="GO" id="GO:0019843">
    <property type="term" value="F:rRNA binding"/>
    <property type="evidence" value="ECO:0007669"/>
    <property type="project" value="InterPro"/>
</dbReference>
<keyword evidence="3 4" id="KW-0687">Ribonucleoprotein</keyword>
<evidence type="ECO:0000313" key="5">
    <source>
        <dbReference type="EMBL" id="AVR57481.1"/>
    </source>
</evidence>
<dbReference type="AlphaFoldDB" id="A0A3G1PWB2"/>
<dbReference type="PROSITE" id="PS00701">
    <property type="entry name" value="RIBOSOMAL_L16_2"/>
    <property type="match status" value="1"/>
</dbReference>
<keyword evidence="2 4" id="KW-0689">Ribosomal protein</keyword>
<keyword evidence="5" id="KW-0496">Mitochondrion</keyword>
<dbReference type="GO" id="GO:0003735">
    <property type="term" value="F:structural constituent of ribosome"/>
    <property type="evidence" value="ECO:0007669"/>
    <property type="project" value="InterPro"/>
</dbReference>
<geneLocation type="mitochondrion" evidence="5"/>
<proteinExistence type="inferred from homology"/>
<dbReference type="NCBIfam" id="TIGR01164">
    <property type="entry name" value="rplP_bact"/>
    <property type="match status" value="1"/>
</dbReference>
<dbReference type="PANTHER" id="PTHR12220:SF13">
    <property type="entry name" value="LARGE RIBOSOMAL SUBUNIT PROTEIN UL16M"/>
    <property type="match status" value="1"/>
</dbReference>
<dbReference type="InterPro" id="IPR047873">
    <property type="entry name" value="Ribosomal_uL16"/>
</dbReference>
<accession>A0A3G1PWB2</accession>
<dbReference type="EMBL" id="MF997419">
    <property type="protein sequence ID" value="AVR57481.1"/>
    <property type="molecule type" value="Genomic_DNA"/>
</dbReference>
<dbReference type="PRINTS" id="PR00060">
    <property type="entry name" value="RIBOSOMALL16"/>
</dbReference>
<sequence length="146" mass="16578">MKNGPKNLKFKKIKKGKLTKFEFKSNVLKFGNVGLKAMESGIINLKQIESSRQIITKKTKRNSKLWVKTFPYLPISSKPIGTRMGKGKGKISYWGAKISSGNIIFEMSGSNNKLLVISLLSCKSKLPIKTKICYKKIFWLTKTKKF</sequence>
<name>A0A3G1PWB2_9STRA</name>
<evidence type="ECO:0000256" key="2">
    <source>
        <dbReference type="ARBA" id="ARBA00022980"/>
    </source>
</evidence>
<dbReference type="InterPro" id="IPR000114">
    <property type="entry name" value="Ribosomal_uL16_bact-type"/>
</dbReference>
<dbReference type="SUPFAM" id="SSF54686">
    <property type="entry name" value="Ribosomal protein L16p/L10e"/>
    <property type="match status" value="1"/>
</dbReference>
<dbReference type="InterPro" id="IPR016180">
    <property type="entry name" value="Ribosomal_uL16_dom"/>
</dbReference>
<dbReference type="Pfam" id="PF00252">
    <property type="entry name" value="Ribosomal_L16"/>
    <property type="match status" value="1"/>
</dbReference>
<evidence type="ECO:0000256" key="4">
    <source>
        <dbReference type="RuleBase" id="RU004413"/>
    </source>
</evidence>
<organism evidence="5">
    <name type="scientific">Entomoneis sp</name>
    <dbReference type="NCBI Taxonomy" id="186043"/>
    <lineage>
        <taxon>Eukaryota</taxon>
        <taxon>Sar</taxon>
        <taxon>Stramenopiles</taxon>
        <taxon>Ochrophyta</taxon>
        <taxon>Bacillariophyta</taxon>
        <taxon>Bacillariophyceae</taxon>
        <taxon>Bacillariophycidae</taxon>
        <taxon>Entomoneidaceae</taxon>
        <taxon>Entomoneis</taxon>
    </lineage>
</organism>
<reference evidence="5" key="1">
    <citation type="journal article" date="2018" name="Mitochondrial DNA A DNA Mapp Seq Anal">
        <title>Comparative analysis of the mitochondrial genomes of six newly sequenced diatoms reveals group II introns in the barcoding region of cox1.</title>
        <authorList>
            <person name="Pogoda C.S."/>
            <person name="Keepers K.G."/>
            <person name="Hamsher S.E."/>
            <person name="Stepanek J.G."/>
            <person name="Kane N.C."/>
            <person name="Kociolek J.P."/>
        </authorList>
    </citation>
    <scope>NUCLEOTIDE SEQUENCE</scope>
</reference>
<dbReference type="GO" id="GO:0005762">
    <property type="term" value="C:mitochondrial large ribosomal subunit"/>
    <property type="evidence" value="ECO:0007669"/>
    <property type="project" value="TreeGrafter"/>
</dbReference>
<gene>
    <name evidence="5" type="primary">rpl16</name>
</gene>
<evidence type="ECO:0000256" key="1">
    <source>
        <dbReference type="ARBA" id="ARBA00008931"/>
    </source>
</evidence>